<keyword evidence="3" id="KW-0347">Helicase</keyword>
<dbReference type="InterPro" id="IPR041755">
    <property type="entry name" value="Hef_ID"/>
</dbReference>
<dbReference type="AlphaFoldDB" id="A0A133UBZ9"/>
<keyword evidence="7" id="KW-1185">Reference proteome</keyword>
<dbReference type="GO" id="GO:0004386">
    <property type="term" value="F:helicase activity"/>
    <property type="evidence" value="ECO:0007669"/>
    <property type="project" value="UniProtKB-KW"/>
</dbReference>
<dbReference type="SUPFAM" id="SSF52540">
    <property type="entry name" value="P-loop containing nucleoside triphosphate hydrolases"/>
    <property type="match status" value="2"/>
</dbReference>
<feature type="domain" description="Helicase ATP-binding" evidence="5">
    <location>
        <begin position="20"/>
        <end position="189"/>
    </location>
</feature>
<comment type="caution">
    <text evidence="6">The sequence shown here is derived from an EMBL/GenBank/DDBJ whole genome shotgun (WGS) entry which is preliminary data.</text>
</comment>
<dbReference type="GO" id="GO:0003677">
    <property type="term" value="F:DNA binding"/>
    <property type="evidence" value="ECO:0007669"/>
    <property type="project" value="InterPro"/>
</dbReference>
<evidence type="ECO:0000313" key="6">
    <source>
        <dbReference type="EMBL" id="KXA91709.1"/>
    </source>
</evidence>
<organism evidence="6 7">
    <name type="scientific">candidate division MSBL1 archaeon SCGC-AAA259D18</name>
    <dbReference type="NCBI Taxonomy" id="1698262"/>
    <lineage>
        <taxon>Archaea</taxon>
        <taxon>Methanobacteriati</taxon>
        <taxon>Methanobacteriota</taxon>
        <taxon>candidate division MSBL1</taxon>
    </lineage>
</organism>
<dbReference type="Gene3D" id="3.40.50.300">
    <property type="entry name" value="P-loop containing nucleotide triphosphate hydrolases"/>
    <property type="match status" value="2"/>
</dbReference>
<dbReference type="SMART" id="SM00487">
    <property type="entry name" value="DEXDc"/>
    <property type="match status" value="1"/>
</dbReference>
<dbReference type="Gene3D" id="1.20.1320.20">
    <property type="entry name" value="hef helicase domain"/>
    <property type="match status" value="1"/>
</dbReference>
<sequence length="428" mass="48773">MVNPLVRSDVIEEREFQTKIADEATEGNTLVVLPTATGKTIIGALAASHFLYNYRDRKFLMMAPTKPLVEQHRDTFLRVLKLRPEDVQVLTGELDPEYRLHLWEDGDVRAYFATPQVVRNDCELGLDLRSFSFLIFDECHRARKKYAYTDVADAYVEKSPHPMILGLTASPGTDEETIRNVSDSLYAEHVEARTKDDPDIAPYVNEIEVERRFVQLPESHETVKEKLESMLNWRLRKLYEAGVLEKNPDYAYKGDLLDAGHDIRYRMQLKQLDVEAAPLRKHIVTWSCALTVWHTHDLLESQGPYALRRFIRRSRKSGKKSHNMVISEMEKRGILDDLESLGEHPKVEAAKGAILDKIDEDPSAKAIVFTEYRDTASHLTSELKELGIPAARFVGQTDKEGDPGLSQDEQAMLLEELRTGDLKALVAT</sequence>
<dbReference type="PANTHER" id="PTHR14025">
    <property type="entry name" value="FANCONI ANEMIA GROUP M FANCM FAMILY MEMBER"/>
    <property type="match status" value="1"/>
</dbReference>
<keyword evidence="1" id="KW-0547">Nucleotide-binding</keyword>
<protein>
    <recommendedName>
        <fullName evidence="5">Helicase ATP-binding domain-containing protein</fullName>
    </recommendedName>
</protein>
<dbReference type="EMBL" id="LHXM01000016">
    <property type="protein sequence ID" value="KXA91709.1"/>
    <property type="molecule type" value="Genomic_DNA"/>
</dbReference>
<dbReference type="GO" id="GO:0005524">
    <property type="term" value="F:ATP binding"/>
    <property type="evidence" value="ECO:0007669"/>
    <property type="project" value="UniProtKB-KW"/>
</dbReference>
<feature type="non-terminal residue" evidence="6">
    <location>
        <position position="428"/>
    </location>
</feature>
<gene>
    <name evidence="6" type="ORF">AKJ63_01110</name>
</gene>
<dbReference type="Pfam" id="PF21210">
    <property type="entry name" value="RNA_helicase_helical"/>
    <property type="match status" value="1"/>
</dbReference>
<accession>A0A133UBZ9</accession>
<dbReference type="PANTHER" id="PTHR14025:SF20">
    <property type="entry name" value="FANCONI ANEMIA GROUP M PROTEIN"/>
    <property type="match status" value="1"/>
</dbReference>
<name>A0A133UBZ9_9EURY</name>
<evidence type="ECO:0000256" key="3">
    <source>
        <dbReference type="ARBA" id="ARBA00022806"/>
    </source>
</evidence>
<dbReference type="Pfam" id="PF04851">
    <property type="entry name" value="ResIII"/>
    <property type="match status" value="1"/>
</dbReference>
<dbReference type="GO" id="GO:0140097">
    <property type="term" value="F:catalytic activity, acting on DNA"/>
    <property type="evidence" value="ECO:0007669"/>
    <property type="project" value="UniProtKB-ARBA"/>
</dbReference>
<keyword evidence="2" id="KW-0378">Hydrolase</keyword>
<dbReference type="Proteomes" id="UP000070195">
    <property type="component" value="Unassembled WGS sequence"/>
</dbReference>
<evidence type="ECO:0000256" key="2">
    <source>
        <dbReference type="ARBA" id="ARBA00022801"/>
    </source>
</evidence>
<proteinExistence type="predicted"/>
<evidence type="ECO:0000259" key="5">
    <source>
        <dbReference type="PROSITE" id="PS51192"/>
    </source>
</evidence>
<dbReference type="GO" id="GO:0016787">
    <property type="term" value="F:hydrolase activity"/>
    <property type="evidence" value="ECO:0007669"/>
    <property type="project" value="UniProtKB-KW"/>
</dbReference>
<evidence type="ECO:0000313" key="7">
    <source>
        <dbReference type="Proteomes" id="UP000070195"/>
    </source>
</evidence>
<dbReference type="PROSITE" id="PS51192">
    <property type="entry name" value="HELICASE_ATP_BIND_1"/>
    <property type="match status" value="1"/>
</dbReference>
<keyword evidence="4" id="KW-0067">ATP-binding</keyword>
<dbReference type="InterPro" id="IPR014001">
    <property type="entry name" value="Helicase_ATP-bd"/>
</dbReference>
<evidence type="ECO:0000256" key="4">
    <source>
        <dbReference type="ARBA" id="ARBA00022840"/>
    </source>
</evidence>
<reference evidence="6 7" key="1">
    <citation type="journal article" date="2016" name="Sci. Rep.">
        <title>Metabolic traits of an uncultured archaeal lineage -MSBL1- from brine pools of the Red Sea.</title>
        <authorList>
            <person name="Mwirichia R."/>
            <person name="Alam I."/>
            <person name="Rashid M."/>
            <person name="Vinu M."/>
            <person name="Ba-Alawi W."/>
            <person name="Anthony Kamau A."/>
            <person name="Kamanda Ngugi D."/>
            <person name="Goker M."/>
            <person name="Klenk H.P."/>
            <person name="Bajic V."/>
            <person name="Stingl U."/>
        </authorList>
    </citation>
    <scope>NUCLEOTIDE SEQUENCE [LARGE SCALE GENOMIC DNA]</scope>
    <source>
        <strain evidence="6">SCGC-AAA259D18</strain>
    </source>
</reference>
<evidence type="ECO:0000256" key="1">
    <source>
        <dbReference type="ARBA" id="ARBA00022741"/>
    </source>
</evidence>
<dbReference type="InterPro" id="IPR027417">
    <property type="entry name" value="P-loop_NTPase"/>
</dbReference>
<dbReference type="InterPro" id="IPR006935">
    <property type="entry name" value="Helicase/UvrB_N"/>
</dbReference>